<evidence type="ECO:0000313" key="2">
    <source>
        <dbReference type="EMBL" id="MFC4536440.1"/>
    </source>
</evidence>
<reference evidence="3" key="1">
    <citation type="journal article" date="2019" name="Int. J. Syst. Evol. Microbiol.">
        <title>The Global Catalogue of Microorganisms (GCM) 10K type strain sequencing project: providing services to taxonomists for standard genome sequencing and annotation.</title>
        <authorList>
            <consortium name="The Broad Institute Genomics Platform"/>
            <consortium name="The Broad Institute Genome Sequencing Center for Infectious Disease"/>
            <person name="Wu L."/>
            <person name="Ma J."/>
        </authorList>
    </citation>
    <scope>NUCLEOTIDE SEQUENCE [LARGE SCALE GENOMIC DNA]</scope>
    <source>
        <strain evidence="3">CGMCC 4.7132</strain>
    </source>
</reference>
<sequence length="101" mass="9551">MSDERDAMPAPDGGRPTFAAPQPVIVPPGSPLPAGTHDADAVPGPATLSVRAGAQSPPMAAGGQRQAGAGPVGGQRPAASRSPEGGQRAAGAQPQAAGAGG</sequence>
<proteinExistence type="predicted"/>
<name>A0ABV9CUD2_9ACTN</name>
<comment type="caution">
    <text evidence="2">The sequence shown here is derived from an EMBL/GenBank/DDBJ whole genome shotgun (WGS) entry which is preliminary data.</text>
</comment>
<feature type="non-terminal residue" evidence="2">
    <location>
        <position position="101"/>
    </location>
</feature>
<gene>
    <name evidence="2" type="ORF">ACFO60_37210</name>
</gene>
<protein>
    <submittedName>
        <fullName evidence="2">Uncharacterized protein</fullName>
    </submittedName>
</protein>
<organism evidence="2 3">
    <name type="scientific">Sphaerisporangium dianthi</name>
    <dbReference type="NCBI Taxonomy" id="1436120"/>
    <lineage>
        <taxon>Bacteria</taxon>
        <taxon>Bacillati</taxon>
        <taxon>Actinomycetota</taxon>
        <taxon>Actinomycetes</taxon>
        <taxon>Streptosporangiales</taxon>
        <taxon>Streptosporangiaceae</taxon>
        <taxon>Sphaerisporangium</taxon>
    </lineage>
</organism>
<evidence type="ECO:0000313" key="3">
    <source>
        <dbReference type="Proteomes" id="UP001596004"/>
    </source>
</evidence>
<keyword evidence="3" id="KW-1185">Reference proteome</keyword>
<dbReference type="Proteomes" id="UP001596004">
    <property type="component" value="Unassembled WGS sequence"/>
</dbReference>
<feature type="compositionally biased region" description="Low complexity" evidence="1">
    <location>
        <begin position="60"/>
        <end position="101"/>
    </location>
</feature>
<evidence type="ECO:0000256" key="1">
    <source>
        <dbReference type="SAM" id="MobiDB-lite"/>
    </source>
</evidence>
<feature type="region of interest" description="Disordered" evidence="1">
    <location>
        <begin position="1"/>
        <end position="101"/>
    </location>
</feature>
<accession>A0ABV9CUD2</accession>
<dbReference type="EMBL" id="JBHSFP010000045">
    <property type="protein sequence ID" value="MFC4536440.1"/>
    <property type="molecule type" value="Genomic_DNA"/>
</dbReference>